<protein>
    <submittedName>
        <fullName evidence="2">Uncharacterized protein</fullName>
    </submittedName>
</protein>
<comment type="caution">
    <text evidence="2">The sequence shown here is derived from an EMBL/GenBank/DDBJ whole genome shotgun (WGS) entry which is preliminary data.</text>
</comment>
<sequence>MKAGAKALRGLWLPPRAAPFTPGRSPHKKRGPQAARACLDAPPAPGKIHDRRRAAGMDFAGANFYKKRSGENASPARSIEMDGLI</sequence>
<gene>
    <name evidence="2" type="ORF">DXC40_17925</name>
</gene>
<dbReference type="AlphaFoldDB" id="A0A3E3IC21"/>
<proteinExistence type="predicted"/>
<reference evidence="2 3" key="1">
    <citation type="submission" date="2018-08" db="EMBL/GenBank/DDBJ databases">
        <title>A genome reference for cultivated species of the human gut microbiota.</title>
        <authorList>
            <person name="Zou Y."/>
            <person name="Xue W."/>
            <person name="Luo G."/>
        </authorList>
    </citation>
    <scope>NUCLEOTIDE SEQUENCE [LARGE SCALE GENOMIC DNA]</scope>
    <source>
        <strain evidence="2 3">TF05-12AC</strain>
    </source>
</reference>
<name>A0A3E3IC21_9FIRM</name>
<accession>A0A3E3IC21</accession>
<evidence type="ECO:0000313" key="2">
    <source>
        <dbReference type="EMBL" id="RGE64599.1"/>
    </source>
</evidence>
<feature type="region of interest" description="Disordered" evidence="1">
    <location>
        <begin position="1"/>
        <end position="49"/>
    </location>
</feature>
<evidence type="ECO:0000313" key="3">
    <source>
        <dbReference type="Proteomes" id="UP000260828"/>
    </source>
</evidence>
<dbReference type="Proteomes" id="UP000260828">
    <property type="component" value="Unassembled WGS sequence"/>
</dbReference>
<evidence type="ECO:0000256" key="1">
    <source>
        <dbReference type="SAM" id="MobiDB-lite"/>
    </source>
</evidence>
<organism evidence="2 3">
    <name type="scientific">Anaerotruncus colihominis</name>
    <dbReference type="NCBI Taxonomy" id="169435"/>
    <lineage>
        <taxon>Bacteria</taxon>
        <taxon>Bacillati</taxon>
        <taxon>Bacillota</taxon>
        <taxon>Clostridia</taxon>
        <taxon>Eubacteriales</taxon>
        <taxon>Oscillospiraceae</taxon>
        <taxon>Anaerotruncus</taxon>
    </lineage>
</organism>
<dbReference type="EMBL" id="QVME01000016">
    <property type="protein sequence ID" value="RGE64599.1"/>
    <property type="molecule type" value="Genomic_DNA"/>
</dbReference>